<evidence type="ECO:0000313" key="2">
    <source>
        <dbReference type="EMBL" id="MCL6741984.1"/>
    </source>
</evidence>
<protein>
    <recommendedName>
        <fullName evidence="4">YutG/PgpA domain-containing protein</fullName>
    </recommendedName>
</protein>
<feature type="transmembrane region" description="Helical" evidence="1">
    <location>
        <begin position="49"/>
        <end position="68"/>
    </location>
</feature>
<proteinExistence type="predicted"/>
<feature type="transmembrane region" description="Helical" evidence="1">
    <location>
        <begin position="80"/>
        <end position="101"/>
    </location>
</feature>
<comment type="caution">
    <text evidence="2">The sequence shown here is derived from an EMBL/GenBank/DDBJ whole genome shotgun (WGS) entry which is preliminary data.</text>
</comment>
<keyword evidence="1" id="KW-0472">Membrane</keyword>
<feature type="transmembrane region" description="Helical" evidence="1">
    <location>
        <begin position="26"/>
        <end position="43"/>
    </location>
</feature>
<dbReference type="EMBL" id="JAMGBB010000001">
    <property type="protein sequence ID" value="MCL6741984.1"/>
    <property type="molecule type" value="Genomic_DNA"/>
</dbReference>
<reference evidence="2" key="1">
    <citation type="submission" date="2022-05" db="EMBL/GenBank/DDBJ databases">
        <authorList>
            <person name="Jo J.-H."/>
            <person name="Im W.-T."/>
        </authorList>
    </citation>
    <scope>NUCLEOTIDE SEQUENCE</scope>
    <source>
        <strain evidence="2">RB56-2</strain>
    </source>
</reference>
<sequence length="155" mass="16665">MSVAVEQSTSEAGHSHGQSIFARRPFLTAVLVGVGSLAPHFFLSPQASLGFSAVLIGLIAGIYFGFAVTRGSPRDQFVEFNVSGAFAVAGMIGLLVAPIVLPLTYFGHALWDLAHHNRWKLPLVSIPQWYVPWCVIIDVIVGAGLILLWRANGIL</sequence>
<evidence type="ECO:0008006" key="4">
    <source>
        <dbReference type="Google" id="ProtNLM"/>
    </source>
</evidence>
<dbReference type="Proteomes" id="UP001165383">
    <property type="component" value="Unassembled WGS sequence"/>
</dbReference>
<name>A0ABT0SC50_9SPHN</name>
<organism evidence="2 3">
    <name type="scientific">Sphingomonas brevis</name>
    <dbReference type="NCBI Taxonomy" id="2908206"/>
    <lineage>
        <taxon>Bacteria</taxon>
        <taxon>Pseudomonadati</taxon>
        <taxon>Pseudomonadota</taxon>
        <taxon>Alphaproteobacteria</taxon>
        <taxon>Sphingomonadales</taxon>
        <taxon>Sphingomonadaceae</taxon>
        <taxon>Sphingomonas</taxon>
    </lineage>
</organism>
<keyword evidence="1" id="KW-1133">Transmembrane helix</keyword>
<feature type="transmembrane region" description="Helical" evidence="1">
    <location>
        <begin position="129"/>
        <end position="149"/>
    </location>
</feature>
<evidence type="ECO:0000256" key="1">
    <source>
        <dbReference type="SAM" id="Phobius"/>
    </source>
</evidence>
<dbReference type="RefSeq" id="WP_249916340.1">
    <property type="nucleotide sequence ID" value="NZ_JAMGBB010000001.1"/>
</dbReference>
<gene>
    <name evidence="2" type="ORF">LZ518_12675</name>
</gene>
<keyword evidence="3" id="KW-1185">Reference proteome</keyword>
<evidence type="ECO:0000313" key="3">
    <source>
        <dbReference type="Proteomes" id="UP001165383"/>
    </source>
</evidence>
<accession>A0ABT0SC50</accession>
<keyword evidence="1" id="KW-0812">Transmembrane</keyword>